<dbReference type="Proteomes" id="UP000002669">
    <property type="component" value="Unassembled WGS sequence"/>
</dbReference>
<reference evidence="4" key="1">
    <citation type="journal article" date="2012" name="MBio">
        <title>Comparative genome analysis of Trichophyton rubrum and related dermatophytes reveals candidate genes involved in infection.</title>
        <authorList>
            <person name="Martinez D.A."/>
            <person name="Oliver B.G."/>
            <person name="Graeser Y."/>
            <person name="Goldberg J.M."/>
            <person name="Li W."/>
            <person name="Martinez-Rossi N.M."/>
            <person name="Monod M."/>
            <person name="Shelest E."/>
            <person name="Barton R.C."/>
            <person name="Birch E."/>
            <person name="Brakhage A.A."/>
            <person name="Chen Z."/>
            <person name="Gurr S.J."/>
            <person name="Heiman D."/>
            <person name="Heitman J."/>
            <person name="Kosti I."/>
            <person name="Rossi A."/>
            <person name="Saif S."/>
            <person name="Samalova M."/>
            <person name="Saunders C.W."/>
            <person name="Shea T."/>
            <person name="Summerbell R.C."/>
            <person name="Xu J."/>
            <person name="Young S."/>
            <person name="Zeng Q."/>
            <person name="Birren B.W."/>
            <person name="Cuomo C.A."/>
            <person name="White T.C."/>
        </authorList>
    </citation>
    <scope>NUCLEOTIDE SEQUENCE [LARGE SCALE GENOMIC DNA]</scope>
    <source>
        <strain evidence="4">ATCC MYA-4604 / CBS 118893</strain>
    </source>
</reference>
<keyword evidence="2" id="KW-1133">Transmembrane helix</keyword>
<evidence type="ECO:0000313" key="4">
    <source>
        <dbReference type="Proteomes" id="UP000002669"/>
    </source>
</evidence>
<evidence type="ECO:0008006" key="5">
    <source>
        <dbReference type="Google" id="ProtNLM"/>
    </source>
</evidence>
<name>E4V2G2_ARTGP</name>
<keyword evidence="2" id="KW-0812">Transmembrane</keyword>
<feature type="compositionally biased region" description="Polar residues" evidence="1">
    <location>
        <begin position="66"/>
        <end position="76"/>
    </location>
</feature>
<feature type="region of interest" description="Disordered" evidence="1">
    <location>
        <begin position="125"/>
        <end position="178"/>
    </location>
</feature>
<keyword evidence="2" id="KW-0472">Membrane</keyword>
<gene>
    <name evidence="3" type="ORF">MGYG_07234</name>
</gene>
<evidence type="ECO:0000256" key="1">
    <source>
        <dbReference type="SAM" id="MobiDB-lite"/>
    </source>
</evidence>
<dbReference type="InParanoid" id="E4V2G2"/>
<accession>E4V2G2</accession>
<evidence type="ECO:0000313" key="3">
    <source>
        <dbReference type="EMBL" id="EFR04227.1"/>
    </source>
</evidence>
<dbReference type="EMBL" id="DS989827">
    <property type="protein sequence ID" value="EFR04227.1"/>
    <property type="molecule type" value="Genomic_DNA"/>
</dbReference>
<dbReference type="GeneID" id="10026485"/>
<organism evidence="4">
    <name type="scientific">Arthroderma gypseum (strain ATCC MYA-4604 / CBS 118893)</name>
    <name type="common">Microsporum gypseum</name>
    <dbReference type="NCBI Taxonomy" id="535722"/>
    <lineage>
        <taxon>Eukaryota</taxon>
        <taxon>Fungi</taxon>
        <taxon>Dikarya</taxon>
        <taxon>Ascomycota</taxon>
        <taxon>Pezizomycotina</taxon>
        <taxon>Eurotiomycetes</taxon>
        <taxon>Eurotiomycetidae</taxon>
        <taxon>Onygenales</taxon>
        <taxon>Arthrodermataceae</taxon>
        <taxon>Nannizzia</taxon>
    </lineage>
</organism>
<evidence type="ECO:0000256" key="2">
    <source>
        <dbReference type="SAM" id="Phobius"/>
    </source>
</evidence>
<dbReference type="HOGENOM" id="CLU_025740_0_0_1"/>
<dbReference type="eggNOG" id="ENOG502SHU3">
    <property type="taxonomic scope" value="Eukaryota"/>
</dbReference>
<proteinExistence type="predicted"/>
<sequence length="410" mass="43870">MSEFSRRRSSGRSALGYWVPLVVTVGVATAGLAAWVWSERQSDDDDEGLSYHDDNAPITMDPGTGDNYSRGATTATDDGSVISRFQGAWRRTPSPKQLFDGASRSVVAGVTAAGAMVGGALSSIREEERSEYDDYDQQHPRNHEPAAAPDASREGQSMPGALPTDATGTSQSRQGPKKVKTVAIVVSSVLPDSEIDEHVSGHASILAHLPEYIEPETARVFVLIYAPGVHPSGAVGLSRPTLSITSSYSNIASEEAAGAESGEIMPLTAVDPDPTSDEPQQPTSLYHTLYTQAQAIVDNETMIMPFSTPGGHVHILRHLSPEIVYIQESLTGNIGESVNQISGWVRQVVVVIGDEGGRGGLVDSEDESAVADKGERWWQKEGVTGLGKRITVVDGVRIGEEWKRRVCGHE</sequence>
<dbReference type="VEuPathDB" id="FungiDB:MGYG_07234"/>
<dbReference type="OMA" id="VAAWIWS"/>
<dbReference type="RefSeq" id="XP_003171235.1">
    <property type="nucleotide sequence ID" value="XM_003171187.1"/>
</dbReference>
<dbReference type="OrthoDB" id="5327700at2759"/>
<keyword evidence="4" id="KW-1185">Reference proteome</keyword>
<dbReference type="AlphaFoldDB" id="E4V2G2"/>
<protein>
    <recommendedName>
        <fullName evidence="5">Peroxin 22-like protein</fullName>
    </recommendedName>
</protein>
<feature type="transmembrane region" description="Helical" evidence="2">
    <location>
        <begin position="15"/>
        <end position="37"/>
    </location>
</feature>
<feature type="region of interest" description="Disordered" evidence="1">
    <location>
        <begin position="43"/>
        <end position="76"/>
    </location>
</feature>